<name>A0AA42CN43_9HYPH</name>
<organism evidence="3 4">
    <name type="scientific">Lichenifustis flavocetrariae</name>
    <dbReference type="NCBI Taxonomy" id="2949735"/>
    <lineage>
        <taxon>Bacteria</taxon>
        <taxon>Pseudomonadati</taxon>
        <taxon>Pseudomonadota</taxon>
        <taxon>Alphaproteobacteria</taxon>
        <taxon>Hyphomicrobiales</taxon>
        <taxon>Lichenihabitantaceae</taxon>
        <taxon>Lichenifustis</taxon>
    </lineage>
</organism>
<proteinExistence type="predicted"/>
<keyword evidence="4" id="KW-1185">Reference proteome</keyword>
<dbReference type="Proteomes" id="UP001165667">
    <property type="component" value="Unassembled WGS sequence"/>
</dbReference>
<evidence type="ECO:0000313" key="3">
    <source>
        <dbReference type="EMBL" id="MCW6512316.1"/>
    </source>
</evidence>
<evidence type="ECO:0000256" key="2">
    <source>
        <dbReference type="SAM" id="MobiDB-lite"/>
    </source>
</evidence>
<feature type="region of interest" description="Disordered" evidence="2">
    <location>
        <begin position="118"/>
        <end position="146"/>
    </location>
</feature>
<sequence>MNKGSKHRRIELERRDAAAMAIGHAVLACREKTQTSLCWSVLGETLNEATRSDVLLAMADQKIPPGPFQEEYDRELATERDRIKKAQDNAKLARAASQKMKSFIQHEAKFFSWLANQPGPASTSSVVPSDASTQKNDGVTEQADHE</sequence>
<evidence type="ECO:0000313" key="4">
    <source>
        <dbReference type="Proteomes" id="UP001165667"/>
    </source>
</evidence>
<gene>
    <name evidence="3" type="ORF">M8523_30805</name>
</gene>
<protein>
    <submittedName>
        <fullName evidence="3">Uncharacterized protein</fullName>
    </submittedName>
</protein>
<dbReference type="AlphaFoldDB" id="A0AA42CN43"/>
<dbReference type="PROSITE" id="PS51257">
    <property type="entry name" value="PROKAR_LIPOPROTEIN"/>
    <property type="match status" value="1"/>
</dbReference>
<feature type="coiled-coil region" evidence="1">
    <location>
        <begin position="69"/>
        <end position="96"/>
    </location>
</feature>
<evidence type="ECO:0000256" key="1">
    <source>
        <dbReference type="SAM" id="Coils"/>
    </source>
</evidence>
<dbReference type="EMBL" id="JAMOIM010000046">
    <property type="protein sequence ID" value="MCW6512316.1"/>
    <property type="molecule type" value="Genomic_DNA"/>
</dbReference>
<comment type="caution">
    <text evidence="3">The sequence shown here is derived from an EMBL/GenBank/DDBJ whole genome shotgun (WGS) entry which is preliminary data.</text>
</comment>
<accession>A0AA42CN43</accession>
<dbReference type="RefSeq" id="WP_282588690.1">
    <property type="nucleotide sequence ID" value="NZ_JAMOIM010000046.1"/>
</dbReference>
<reference evidence="3" key="1">
    <citation type="submission" date="2022-05" db="EMBL/GenBank/DDBJ databases">
        <authorList>
            <person name="Pankratov T."/>
        </authorList>
    </citation>
    <scope>NUCLEOTIDE SEQUENCE</scope>
    <source>
        <strain evidence="3">BP6-180914</strain>
    </source>
</reference>
<keyword evidence="1" id="KW-0175">Coiled coil</keyword>
<feature type="compositionally biased region" description="Polar residues" evidence="2">
    <location>
        <begin position="119"/>
        <end position="139"/>
    </location>
</feature>